<protein>
    <submittedName>
        <fullName evidence="2">Twin-arginine translocation pathway signal sequence domain-containing protein</fullName>
    </submittedName>
</protein>
<dbReference type="Proteomes" id="UP000253104">
    <property type="component" value="Chromosome mHSR5_A"/>
</dbReference>
<dbReference type="InterPro" id="IPR019546">
    <property type="entry name" value="TAT_signal_bac_arc"/>
</dbReference>
<feature type="signal peptide" evidence="1">
    <location>
        <begin position="1"/>
        <end position="27"/>
    </location>
</feature>
<dbReference type="PANTHER" id="PTHR43737:SF1">
    <property type="entry name" value="DUF1501 DOMAIN-CONTAINING PROTEIN"/>
    <property type="match status" value="1"/>
</dbReference>
<organism evidence="2 3">
    <name type="scientific">Burkholderia pyrrocinia</name>
    <name type="common">Pseudomonas pyrrocinia</name>
    <dbReference type="NCBI Taxonomy" id="60550"/>
    <lineage>
        <taxon>Bacteria</taxon>
        <taxon>Pseudomonadati</taxon>
        <taxon>Pseudomonadota</taxon>
        <taxon>Betaproteobacteria</taxon>
        <taxon>Burkholderiales</taxon>
        <taxon>Burkholderiaceae</taxon>
        <taxon>Burkholderia</taxon>
        <taxon>Burkholderia cepacia complex</taxon>
    </lineage>
</organism>
<proteinExistence type="predicted"/>
<dbReference type="RefSeq" id="WP_114177311.1">
    <property type="nucleotide sequence ID" value="NZ_CP024902.1"/>
</dbReference>
<keyword evidence="1" id="KW-0732">Signal</keyword>
<gene>
    <name evidence="2" type="ORF">CUJ89_10770</name>
</gene>
<evidence type="ECO:0000313" key="2">
    <source>
        <dbReference type="EMBL" id="AXF20922.1"/>
    </source>
</evidence>
<name>A0A2Z5MUL8_BURPY</name>
<feature type="chain" id="PRO_5016340832" evidence="1">
    <location>
        <begin position="28"/>
        <end position="404"/>
    </location>
</feature>
<evidence type="ECO:0000256" key="1">
    <source>
        <dbReference type="SAM" id="SignalP"/>
    </source>
</evidence>
<dbReference type="OrthoDB" id="9779968at2"/>
<dbReference type="EMBL" id="CP024902">
    <property type="protein sequence ID" value="AXF20922.1"/>
    <property type="molecule type" value="Genomic_DNA"/>
</dbReference>
<dbReference type="Pfam" id="PF07394">
    <property type="entry name" value="DUF1501"/>
    <property type="match status" value="1"/>
</dbReference>
<dbReference type="InterPro" id="IPR010869">
    <property type="entry name" value="DUF1501"/>
</dbReference>
<dbReference type="PROSITE" id="PS51318">
    <property type="entry name" value="TAT"/>
    <property type="match status" value="1"/>
</dbReference>
<dbReference type="InterPro" id="IPR006311">
    <property type="entry name" value="TAT_signal"/>
</dbReference>
<dbReference type="AlphaFoldDB" id="A0A2Z5MUL8"/>
<reference evidence="2 3" key="1">
    <citation type="journal article" date="2018" name="ISME J.">
        <title>Involvement of Burkholderiaceae and sulfurous volatiles in disease-suppressive soils.</title>
        <authorList>
            <person name="Carrion V.J."/>
            <person name="Cordovez V."/>
            <person name="Tyc O."/>
            <person name="Etalo D.W."/>
            <person name="de Bruijn I."/>
            <person name="de Jager V.C."/>
            <person name="Medema M.H."/>
            <person name="Eberl L."/>
            <person name="Raaijmakers J.M."/>
        </authorList>
    </citation>
    <scope>NUCLEOTIDE SEQUENCE [LARGE SCALE GENOMIC DNA]</scope>
    <source>
        <strain evidence="3">mHSR5</strain>
    </source>
</reference>
<evidence type="ECO:0000313" key="3">
    <source>
        <dbReference type="Proteomes" id="UP000253104"/>
    </source>
</evidence>
<dbReference type="PANTHER" id="PTHR43737">
    <property type="entry name" value="BLL7424 PROTEIN"/>
    <property type="match status" value="1"/>
</dbReference>
<accession>A0A2Z5MUL8</accession>
<sequence>MNRRDFLTLTGAAAAAGVSLWQSPAMAAASTGRQPAAGYANVLILVELKGGNDGLNTVVPYADPLYYQFRHSIGIKREQVLQLDAHTGLHPSLAPLMPLWRDGQVAVVQGVGYPQPNLSHFRSIEIWDTASRSDQYLHEGWLTRAFAQAPVPPGFAADGVVLGSAEMGSLANGARAIALVNPAQFIRAARLAEPSSLREQNPALAHIIDVENDIVKAADRLRPRGGMREFRTAFPAGAFGTSVKTAMQVLAACEASGPGAQDGVAVLRLTLNGFDTHQNQPGQQAALLKQFAEGMSAMRGALIELGRWNQALVMTYAEFGRRVRENQSNGTDHGTAAPHFVMGGRVAGGLYGAPPALGRLDGNGNLPVTVDFRQLYATVLGPWWGLDAARVLQQRFDTLPLLKA</sequence>
<dbReference type="NCBIfam" id="TIGR01409">
    <property type="entry name" value="TAT_signal_seq"/>
    <property type="match status" value="1"/>
</dbReference>